<name>S2JQE8_MUCC1</name>
<dbReference type="AlphaFoldDB" id="S2JQE8"/>
<dbReference type="OrthoDB" id="5378975at2759"/>
<dbReference type="PANTHER" id="PTHR38698">
    <property type="entry name" value="EXPRESSED PROTEIN"/>
    <property type="match status" value="1"/>
</dbReference>
<feature type="compositionally biased region" description="Acidic residues" evidence="2">
    <location>
        <begin position="62"/>
        <end position="71"/>
    </location>
</feature>
<feature type="compositionally biased region" description="Basic and acidic residues" evidence="2">
    <location>
        <begin position="34"/>
        <end position="46"/>
    </location>
</feature>
<evidence type="ECO:0000313" key="3">
    <source>
        <dbReference type="EMBL" id="EPB92204.1"/>
    </source>
</evidence>
<gene>
    <name evidence="3" type="ORF">HMPREF1544_01029</name>
</gene>
<feature type="region of interest" description="Disordered" evidence="2">
    <location>
        <begin position="434"/>
        <end position="482"/>
    </location>
</feature>
<dbReference type="OMA" id="FQWTRSE"/>
<evidence type="ECO:0000256" key="2">
    <source>
        <dbReference type="SAM" id="MobiDB-lite"/>
    </source>
</evidence>
<feature type="compositionally biased region" description="Polar residues" evidence="2">
    <location>
        <begin position="283"/>
        <end position="305"/>
    </location>
</feature>
<dbReference type="EMBL" id="KE123902">
    <property type="protein sequence ID" value="EPB92204.1"/>
    <property type="molecule type" value="Genomic_DNA"/>
</dbReference>
<feature type="compositionally biased region" description="Acidic residues" evidence="2">
    <location>
        <begin position="83"/>
        <end position="129"/>
    </location>
</feature>
<feature type="region of interest" description="Disordered" evidence="2">
    <location>
        <begin position="1"/>
        <end position="136"/>
    </location>
</feature>
<dbReference type="eggNOG" id="ENOG502T35F">
    <property type="taxonomic scope" value="Eukaryota"/>
</dbReference>
<feature type="region of interest" description="Disordered" evidence="2">
    <location>
        <begin position="167"/>
        <end position="186"/>
    </location>
</feature>
<dbReference type="VEuPathDB" id="FungiDB:HMPREF1544_01029"/>
<keyword evidence="4" id="KW-1185">Reference proteome</keyword>
<protein>
    <submittedName>
        <fullName evidence="3">Uncharacterized protein</fullName>
    </submittedName>
</protein>
<feature type="region of interest" description="Disordered" evidence="2">
    <location>
        <begin position="254"/>
        <end position="308"/>
    </location>
</feature>
<feature type="coiled-coil region" evidence="1">
    <location>
        <begin position="357"/>
        <end position="395"/>
    </location>
</feature>
<dbReference type="Proteomes" id="UP000014254">
    <property type="component" value="Unassembled WGS sequence"/>
</dbReference>
<dbReference type="Pfam" id="PF17104">
    <property type="entry name" value="YBL010C_LAA2"/>
    <property type="match status" value="1"/>
</dbReference>
<reference evidence="4" key="1">
    <citation type="submission" date="2013-05" db="EMBL/GenBank/DDBJ databases">
        <title>The Genome sequence of Mucor circinelloides f. circinelloides 1006PhL.</title>
        <authorList>
            <consortium name="The Broad Institute Genomics Platform"/>
            <person name="Cuomo C."/>
            <person name="Earl A."/>
            <person name="Findley K."/>
            <person name="Lee S.C."/>
            <person name="Walker B."/>
            <person name="Young S."/>
            <person name="Zeng Q."/>
            <person name="Gargeya S."/>
            <person name="Fitzgerald M."/>
            <person name="Haas B."/>
            <person name="Abouelleil A."/>
            <person name="Allen A.W."/>
            <person name="Alvarado L."/>
            <person name="Arachchi H.M."/>
            <person name="Berlin A.M."/>
            <person name="Chapman S.B."/>
            <person name="Gainer-Dewar J."/>
            <person name="Goldberg J."/>
            <person name="Griggs A."/>
            <person name="Gujja S."/>
            <person name="Hansen M."/>
            <person name="Howarth C."/>
            <person name="Imamovic A."/>
            <person name="Ireland A."/>
            <person name="Larimer J."/>
            <person name="McCowan C."/>
            <person name="Murphy C."/>
            <person name="Pearson M."/>
            <person name="Poon T.W."/>
            <person name="Priest M."/>
            <person name="Roberts A."/>
            <person name="Saif S."/>
            <person name="Shea T."/>
            <person name="Sisk P."/>
            <person name="Sykes S."/>
            <person name="Wortman J."/>
            <person name="Nusbaum C."/>
            <person name="Birren B."/>
        </authorList>
    </citation>
    <scope>NUCLEOTIDE SEQUENCE [LARGE SCALE GENOMIC DNA]</scope>
    <source>
        <strain evidence="4">1006PhL</strain>
    </source>
</reference>
<dbReference type="PANTHER" id="PTHR38698:SF1">
    <property type="entry name" value="FUNGAL PROTEIN"/>
    <property type="match status" value="1"/>
</dbReference>
<dbReference type="InterPro" id="IPR031355">
    <property type="entry name" value="YBL010C/LAA2-like"/>
</dbReference>
<evidence type="ECO:0000256" key="1">
    <source>
        <dbReference type="SAM" id="Coils"/>
    </source>
</evidence>
<proteinExistence type="predicted"/>
<sequence length="482" mass="53657">MSTRSSFEENQEEITSTNNDLHVEDVSTPNTPKAQDEKAEAAKGTDETLLPDVQDRTASDLETADNDDFPVGDEKESSQPNDSDFDEFGEFDDEFVDAADNDDDDFGDFDDFEQAEESMESMTEELKEEEEPKTPTEAELYVDVLENRPNDIRQFIDGYLSRMWGEESDSSKSIDEQQQEEPTFVSSPLEQDEYVTDILNTPCSRDLWSKLSRDTVFYNPVTGSVGQFQWTRSETNKAYLNALGVTFNFEEKSPSAIHSPTGHSATPHATKKRQTTMVDGKRSTTPGSAPSSPDAVQTHTRSASATGGLRVVTAKMDEGAKEAKKEAEQEMELDIDIARAYCELTEETIRVFPDVKLNAMVIELSRLQRQAADYLDNLLDQREQLKMDAETYNDLISCIVGHAQRLHVQTKDASPAMVSKKKKTNGTFSNLMRRKTTASNPQQSVSMGGGVVGVKQQAPTPKRTVSSAAHVPTMNDTSRRSM</sequence>
<dbReference type="InParanoid" id="S2JQE8"/>
<keyword evidence="1" id="KW-0175">Coiled coil</keyword>
<organism evidence="3 4">
    <name type="scientific">Mucor circinelloides f. circinelloides (strain 1006PhL)</name>
    <name type="common">Mucormycosis agent</name>
    <name type="synonym">Calyptromyces circinelloides</name>
    <dbReference type="NCBI Taxonomy" id="1220926"/>
    <lineage>
        <taxon>Eukaryota</taxon>
        <taxon>Fungi</taxon>
        <taxon>Fungi incertae sedis</taxon>
        <taxon>Mucoromycota</taxon>
        <taxon>Mucoromycotina</taxon>
        <taxon>Mucoromycetes</taxon>
        <taxon>Mucorales</taxon>
        <taxon>Mucorineae</taxon>
        <taxon>Mucoraceae</taxon>
        <taxon>Mucor</taxon>
    </lineage>
</organism>
<evidence type="ECO:0000313" key="4">
    <source>
        <dbReference type="Proteomes" id="UP000014254"/>
    </source>
</evidence>
<dbReference type="STRING" id="1220926.S2JQE8"/>
<accession>S2JQE8</accession>